<keyword evidence="3 4" id="KW-0175">Coiled coil</keyword>
<dbReference type="Gene3D" id="2.40.420.20">
    <property type="match status" value="1"/>
</dbReference>
<dbReference type="Pfam" id="PF25973">
    <property type="entry name" value="BSH_CzcB"/>
    <property type="match status" value="1"/>
</dbReference>
<comment type="similarity">
    <text evidence="2">Belongs to the membrane fusion protein (MFP) (TC 8.A.1) family.</text>
</comment>
<dbReference type="SUPFAM" id="SSF111369">
    <property type="entry name" value="HlyD-like secretion proteins"/>
    <property type="match status" value="1"/>
</dbReference>
<feature type="domain" description="CusB-like beta-barrel" evidence="7">
    <location>
        <begin position="255"/>
        <end position="330"/>
    </location>
</feature>
<organism evidence="9 10">
    <name type="scientific">Nitratireductor kimnyeongensis</name>
    <dbReference type="NCBI Taxonomy" id="430679"/>
    <lineage>
        <taxon>Bacteria</taxon>
        <taxon>Pseudomonadati</taxon>
        <taxon>Pseudomonadota</taxon>
        <taxon>Alphaproteobacteria</taxon>
        <taxon>Hyphomicrobiales</taxon>
        <taxon>Phyllobacteriaceae</taxon>
        <taxon>Nitratireductor</taxon>
    </lineage>
</organism>
<dbReference type="InterPro" id="IPR050465">
    <property type="entry name" value="UPF0194_transport"/>
</dbReference>
<evidence type="ECO:0000256" key="6">
    <source>
        <dbReference type="SAM" id="Phobius"/>
    </source>
</evidence>
<dbReference type="EMBL" id="JBHSNB010000002">
    <property type="protein sequence ID" value="MFC5585698.1"/>
    <property type="molecule type" value="Genomic_DNA"/>
</dbReference>
<keyword evidence="6" id="KW-1133">Transmembrane helix</keyword>
<evidence type="ECO:0000313" key="9">
    <source>
        <dbReference type="EMBL" id="MFC5585698.1"/>
    </source>
</evidence>
<keyword evidence="10" id="KW-1185">Reference proteome</keyword>
<name>A0ABW0TAF0_9HYPH</name>
<feature type="coiled-coil region" evidence="4">
    <location>
        <begin position="137"/>
        <end position="202"/>
    </location>
</feature>
<feature type="region of interest" description="Disordered" evidence="5">
    <location>
        <begin position="1"/>
        <end position="29"/>
    </location>
</feature>
<evidence type="ECO:0000313" key="10">
    <source>
        <dbReference type="Proteomes" id="UP001596107"/>
    </source>
</evidence>
<gene>
    <name evidence="9" type="ORF">ACFPOD_11290</name>
</gene>
<dbReference type="NCBIfam" id="TIGR01730">
    <property type="entry name" value="RND_mfp"/>
    <property type="match status" value="1"/>
</dbReference>
<feature type="domain" description="CzcB-like barrel-sandwich hybrid" evidence="8">
    <location>
        <begin position="92"/>
        <end position="234"/>
    </location>
</feature>
<dbReference type="InterPro" id="IPR006143">
    <property type="entry name" value="RND_pump_MFP"/>
</dbReference>
<evidence type="ECO:0000256" key="4">
    <source>
        <dbReference type="SAM" id="Coils"/>
    </source>
</evidence>
<evidence type="ECO:0000256" key="2">
    <source>
        <dbReference type="ARBA" id="ARBA00009477"/>
    </source>
</evidence>
<dbReference type="Gene3D" id="2.40.30.170">
    <property type="match status" value="1"/>
</dbReference>
<evidence type="ECO:0000256" key="3">
    <source>
        <dbReference type="ARBA" id="ARBA00023054"/>
    </source>
</evidence>
<evidence type="ECO:0000259" key="7">
    <source>
        <dbReference type="Pfam" id="PF25954"/>
    </source>
</evidence>
<proteinExistence type="inferred from homology"/>
<protein>
    <submittedName>
        <fullName evidence="9">Efflux RND transporter periplasmic adaptor subunit</fullName>
    </submittedName>
</protein>
<dbReference type="RefSeq" id="WP_223021021.1">
    <property type="nucleotide sequence ID" value="NZ_CP078143.1"/>
</dbReference>
<evidence type="ECO:0000256" key="5">
    <source>
        <dbReference type="SAM" id="MobiDB-lite"/>
    </source>
</evidence>
<dbReference type="Proteomes" id="UP001596107">
    <property type="component" value="Unassembled WGS sequence"/>
</dbReference>
<sequence length="415" mass="45505">MTSHEVDGPATAQCREASTDLDPKRRPKHRPKRHHWLLLLSLAAVLATGIWVFASTRSIPAGSAYMLHPVERGDLVAQVATTAVLRPRTQIEISSELKGTVQSVPVQQSQRIRRGDILATLDSTVFQYAVERAEALVATARASLSDAEISLREAERKLERAQALKARSALSEQKLEDMQAERDRARNKVATARADLAANEADLKLRRFDLSRTTIRSPIDGVVLARKAEPGKTMFASSDDGVLFILAENLEQMELVAKINEADIGTVQPGQQSSFTVEAYPDQTFSATIRDVSFAHKTENDVVTYEANLDVRNMDLRLRPGMTASVSIKTDEAHEALLIPTSALRYRPPTLEEASSRLPSGEPGNSALVHVLENDEPRAVRVKLGVRNWEKAEVVSGLSLGQNVITGEQIGGLLQ</sequence>
<dbReference type="Gene3D" id="6.10.140.1990">
    <property type="match status" value="1"/>
</dbReference>
<dbReference type="PANTHER" id="PTHR32347">
    <property type="entry name" value="EFFLUX SYSTEM COMPONENT YKNX-RELATED"/>
    <property type="match status" value="1"/>
</dbReference>
<comment type="caution">
    <text evidence="9">The sequence shown here is derived from an EMBL/GenBank/DDBJ whole genome shotgun (WGS) entry which is preliminary data.</text>
</comment>
<dbReference type="InterPro" id="IPR030190">
    <property type="entry name" value="MacA_alpha-hairpin_sf"/>
</dbReference>
<accession>A0ABW0TAF0</accession>
<dbReference type="InterPro" id="IPR058792">
    <property type="entry name" value="Beta-barrel_RND_2"/>
</dbReference>
<dbReference type="Pfam" id="PF25954">
    <property type="entry name" value="Beta-barrel_RND_2"/>
    <property type="match status" value="1"/>
</dbReference>
<feature type="transmembrane region" description="Helical" evidence="6">
    <location>
        <begin position="35"/>
        <end position="54"/>
    </location>
</feature>
<reference evidence="10" key="1">
    <citation type="journal article" date="2019" name="Int. J. Syst. Evol. Microbiol.">
        <title>The Global Catalogue of Microorganisms (GCM) 10K type strain sequencing project: providing services to taxonomists for standard genome sequencing and annotation.</title>
        <authorList>
            <consortium name="The Broad Institute Genomics Platform"/>
            <consortium name="The Broad Institute Genome Sequencing Center for Infectious Disease"/>
            <person name="Wu L."/>
            <person name="Ma J."/>
        </authorList>
    </citation>
    <scope>NUCLEOTIDE SEQUENCE [LARGE SCALE GENOMIC DNA]</scope>
    <source>
        <strain evidence="10">JCM 3366</strain>
    </source>
</reference>
<dbReference type="Gene3D" id="2.40.50.100">
    <property type="match status" value="1"/>
</dbReference>
<dbReference type="PANTHER" id="PTHR32347:SF14">
    <property type="entry name" value="EFFLUX SYSTEM COMPONENT YKNX-RELATED"/>
    <property type="match status" value="1"/>
</dbReference>
<comment type="subcellular location">
    <subcellularLocation>
        <location evidence="1">Cell envelope</location>
    </subcellularLocation>
</comment>
<dbReference type="InterPro" id="IPR058647">
    <property type="entry name" value="BSH_CzcB-like"/>
</dbReference>
<evidence type="ECO:0000259" key="8">
    <source>
        <dbReference type="Pfam" id="PF25973"/>
    </source>
</evidence>
<evidence type="ECO:0000256" key="1">
    <source>
        <dbReference type="ARBA" id="ARBA00004196"/>
    </source>
</evidence>
<keyword evidence="6" id="KW-0472">Membrane</keyword>
<keyword evidence="6" id="KW-0812">Transmembrane</keyword>